<protein>
    <submittedName>
        <fullName evidence="2">Uncharacterized protein LOC142168097</fullName>
    </submittedName>
</protein>
<name>A0AC58SIT1_TOBAC</name>
<accession>A0AC58SIT1</accession>
<reference evidence="1" key="1">
    <citation type="journal article" date="2014" name="Nat. Commun.">
        <title>The tobacco genome sequence and its comparison with those of tomato and potato.</title>
        <authorList>
            <person name="Sierro N."/>
            <person name="Battey J.N."/>
            <person name="Ouadi S."/>
            <person name="Bakaher N."/>
            <person name="Bovet L."/>
            <person name="Willig A."/>
            <person name="Goepfert S."/>
            <person name="Peitsch M.C."/>
            <person name="Ivanov N.V."/>
        </authorList>
    </citation>
    <scope>NUCLEOTIDE SEQUENCE [LARGE SCALE GENOMIC DNA]</scope>
</reference>
<evidence type="ECO:0000313" key="2">
    <source>
        <dbReference type="RefSeq" id="XP_075084858.1"/>
    </source>
</evidence>
<organism evidence="1 2">
    <name type="scientific">Nicotiana tabacum</name>
    <name type="common">Common tobacco</name>
    <dbReference type="NCBI Taxonomy" id="4097"/>
    <lineage>
        <taxon>Eukaryota</taxon>
        <taxon>Viridiplantae</taxon>
        <taxon>Streptophyta</taxon>
        <taxon>Embryophyta</taxon>
        <taxon>Tracheophyta</taxon>
        <taxon>Spermatophyta</taxon>
        <taxon>Magnoliopsida</taxon>
        <taxon>eudicotyledons</taxon>
        <taxon>Gunneridae</taxon>
        <taxon>Pentapetalae</taxon>
        <taxon>asterids</taxon>
        <taxon>lamiids</taxon>
        <taxon>Solanales</taxon>
        <taxon>Solanaceae</taxon>
        <taxon>Nicotianoideae</taxon>
        <taxon>Nicotianeae</taxon>
        <taxon>Nicotiana</taxon>
    </lineage>
</organism>
<gene>
    <name evidence="2" type="primary">LOC142168097</name>
</gene>
<reference evidence="2" key="2">
    <citation type="submission" date="2025-08" db="UniProtKB">
        <authorList>
            <consortium name="RefSeq"/>
        </authorList>
    </citation>
    <scope>IDENTIFICATION</scope>
    <source>
        <tissue evidence="2">Leaf</tissue>
    </source>
</reference>
<keyword evidence="1" id="KW-1185">Reference proteome</keyword>
<sequence length="619" mass="71799">MVETEKQIEESEKTPAARPPPPFLQRLKKKSDDRMYNKFPDMLSQIQLNLPLVDVLREIPKYAKYIKDIVANKRQFTEFETVELTEECTSRIQRKLPQKLKDPGSFTIPVRIANFIILDYEIDEHVPIILGRPLLETADAVIKVREGKMILRVDNVEAFFNVYKAIQLPNHYEDLAMISVIEIEEEKYDMGAYLDDSLEKALMLFDIIDLDDEVKEMVHHLDACAYIKGMIDFEPLDRQTRPPPSYIPVITRYQLHQRTTFIYPYGTYSFKRMSFGLCNVPATFQRCEETSLVLNWKKCHFMVREGIQHEHKVSKDGLEVDKAKVDAIEKLSKESEASWDMHISIVDSLKNSKISAPLCRLLEKDTPFKFDEHRLKAYEELKETELSPNGNRKFMHDVRFYLWDEPFLFKHCADHLVCRCVPEEEMEAILHDYHASPYGRHHGRDKITAKVLQSVFYWPILFKDAHAFVKKCVICQRTGTISRRHEMPLKGIYEVEIFDVWGIDFMGLFSSSNGHRYILLAVDYVSKWAEVVALSTNDAKVVVNFVKKNILTRFGTPGALISDRGTHFCNKFLGNLLANYGVRHKVTTAYHSQTSGQVEVLNREVKQILEKTVSASTKD</sequence>
<dbReference type="Proteomes" id="UP000790787">
    <property type="component" value="Chromosome 13"/>
</dbReference>
<proteinExistence type="predicted"/>
<dbReference type="RefSeq" id="XP_075084858.1">
    <property type="nucleotide sequence ID" value="XM_075228757.1"/>
</dbReference>
<evidence type="ECO:0000313" key="1">
    <source>
        <dbReference type="Proteomes" id="UP000790787"/>
    </source>
</evidence>